<dbReference type="Gene3D" id="3.30.1660.10">
    <property type="entry name" value="Flavin-binding protein dodecin"/>
    <property type="match status" value="1"/>
</dbReference>
<dbReference type="InterPro" id="IPR025543">
    <property type="entry name" value="Dodecin-like"/>
</dbReference>
<dbReference type="InterPro" id="IPR036275">
    <property type="entry name" value="YdgH-like_sf"/>
</dbReference>
<sequence>MKILNIIVFISSVMPFCLFAQTVTATGDTLEHAESQIRQQAQKDGGKTYKIIEARMGDKVRVTAEIFP</sequence>
<reference evidence="4 5" key="1">
    <citation type="submission" date="2024-03" db="EMBL/GenBank/DDBJ databases">
        <title>Role of Flies in the Dissemination of Carbapenem-Resistant Enterobacteriaceae (CRE): An Epidemiological and Genomic Study in China.</title>
        <authorList>
            <person name="Chen K."/>
            <person name="Zhang R."/>
            <person name="Chen S."/>
        </authorList>
    </citation>
    <scope>NUCLEOTIDE SEQUENCE [LARGE SCALE GENOMIC DNA]</scope>
    <source>
        <strain evidence="5">fly-313</strain>
    </source>
</reference>
<dbReference type="Pfam" id="PF07338">
    <property type="entry name" value="YdgH_BhsA-like"/>
    <property type="match status" value="1"/>
</dbReference>
<evidence type="ECO:0000313" key="5">
    <source>
        <dbReference type="Proteomes" id="UP001561463"/>
    </source>
</evidence>
<comment type="caution">
    <text evidence="4">The sequence shown here is derived from an EMBL/GenBank/DDBJ whole genome shotgun (WGS) entry which is preliminary data.</text>
</comment>
<feature type="signal peptide" evidence="2">
    <location>
        <begin position="1"/>
        <end position="20"/>
    </location>
</feature>
<evidence type="ECO:0000256" key="1">
    <source>
        <dbReference type="ARBA" id="ARBA00022729"/>
    </source>
</evidence>
<accession>A0ABV4A7X9</accession>
<evidence type="ECO:0000259" key="3">
    <source>
        <dbReference type="Pfam" id="PF07338"/>
    </source>
</evidence>
<name>A0ABV4A7X9_9ENTR</name>
<gene>
    <name evidence="4" type="ORF">AB7Z85_06995</name>
</gene>
<dbReference type="SUPFAM" id="SSF159871">
    <property type="entry name" value="YdgH-like"/>
    <property type="match status" value="1"/>
</dbReference>
<dbReference type="InterPro" id="IPR010854">
    <property type="entry name" value="YdgH/BhsA/McbA-like_dom"/>
</dbReference>
<feature type="chain" id="PRO_5047144246" evidence="2">
    <location>
        <begin position="21"/>
        <end position="68"/>
    </location>
</feature>
<keyword evidence="1 2" id="KW-0732">Signal</keyword>
<keyword evidence="5" id="KW-1185">Reference proteome</keyword>
<dbReference type="Proteomes" id="UP001561463">
    <property type="component" value="Unassembled WGS sequence"/>
</dbReference>
<evidence type="ECO:0000256" key="2">
    <source>
        <dbReference type="SAM" id="SignalP"/>
    </source>
</evidence>
<organism evidence="4 5">
    <name type="scientific">Pseudenterobacter timonensis</name>
    <dbReference type="NCBI Taxonomy" id="1755099"/>
    <lineage>
        <taxon>Bacteria</taxon>
        <taxon>Pseudomonadati</taxon>
        <taxon>Pseudomonadota</taxon>
        <taxon>Gammaproteobacteria</taxon>
        <taxon>Enterobacterales</taxon>
        <taxon>Enterobacteriaceae</taxon>
        <taxon>Pseudenterobacter</taxon>
    </lineage>
</organism>
<dbReference type="EMBL" id="JBFZPZ010000004">
    <property type="protein sequence ID" value="MEX9252252.1"/>
    <property type="molecule type" value="Genomic_DNA"/>
</dbReference>
<evidence type="ECO:0000313" key="4">
    <source>
        <dbReference type="EMBL" id="MEX9252252.1"/>
    </source>
</evidence>
<proteinExistence type="predicted"/>
<protein>
    <submittedName>
        <fullName evidence="4">DUF1471 domain-containing protein</fullName>
    </submittedName>
</protein>
<feature type="domain" description="YdgH/BhsA/McbA-like" evidence="3">
    <location>
        <begin position="22"/>
        <end position="67"/>
    </location>
</feature>
<dbReference type="RefSeq" id="WP_369497277.1">
    <property type="nucleotide sequence ID" value="NZ_JBFZPZ010000004.1"/>
</dbReference>